<dbReference type="Gene3D" id="3.40.50.1820">
    <property type="entry name" value="alpha/beta hydrolase"/>
    <property type="match status" value="1"/>
</dbReference>
<dbReference type="InterPro" id="IPR052920">
    <property type="entry name" value="DNA-binding_regulatory"/>
</dbReference>
<dbReference type="AlphaFoldDB" id="A0A367ZT83"/>
<dbReference type="PANTHER" id="PTHR43358:SF4">
    <property type="entry name" value="ALPHA_BETA HYDROLASE FOLD-1 DOMAIN-CONTAINING PROTEIN"/>
    <property type="match status" value="1"/>
</dbReference>
<reference evidence="2 3" key="1">
    <citation type="submission" date="2018-05" db="EMBL/GenBank/DDBJ databases">
        <title>A metagenomic window into the 2 km-deep terrestrial subsurface aquifer revealed taxonomically and functionally diverse microbial community comprising novel uncultured bacterial lineages.</title>
        <authorList>
            <person name="Kadnikov V.V."/>
            <person name="Mardanov A.V."/>
            <person name="Beletsky A.V."/>
            <person name="Banks D."/>
            <person name="Pimenov N.V."/>
            <person name="Frank Y.A."/>
            <person name="Karnachuk O.V."/>
            <person name="Ravin N.V."/>
        </authorList>
    </citation>
    <scope>NUCLEOTIDE SEQUENCE [LARGE SCALE GENOMIC DNA]</scope>
    <source>
        <strain evidence="2">BY5</strain>
    </source>
</reference>
<evidence type="ECO:0000313" key="3">
    <source>
        <dbReference type="Proteomes" id="UP000252355"/>
    </source>
</evidence>
<dbReference type="Proteomes" id="UP000252355">
    <property type="component" value="Unassembled WGS sequence"/>
</dbReference>
<protein>
    <recommendedName>
        <fullName evidence="1">Serine aminopeptidase S33 domain-containing protein</fullName>
    </recommendedName>
</protein>
<accession>A0A367ZT83</accession>
<name>A0A367ZT83_9BACT</name>
<dbReference type="SUPFAM" id="SSF53474">
    <property type="entry name" value="alpha/beta-Hydrolases"/>
    <property type="match status" value="1"/>
</dbReference>
<dbReference type="EMBL" id="QOQW01000002">
    <property type="protein sequence ID" value="RCK81354.1"/>
    <property type="molecule type" value="Genomic_DNA"/>
</dbReference>
<feature type="domain" description="Serine aminopeptidase S33" evidence="1">
    <location>
        <begin position="79"/>
        <end position="189"/>
    </location>
</feature>
<dbReference type="PANTHER" id="PTHR43358">
    <property type="entry name" value="ALPHA/BETA-HYDROLASE"/>
    <property type="match status" value="1"/>
</dbReference>
<comment type="caution">
    <text evidence="2">The sequence shown here is derived from an EMBL/GenBank/DDBJ whole genome shotgun (WGS) entry which is preliminary data.</text>
</comment>
<sequence>MMKERCGAWSRGKLLLGALLAIAAALLAMVWGFAMQNVRRPRLGPPAAFPDHLFMPFAARNDQGQTIRAWYASGTPGLGTMLLCHGHGVDHTNLAAMVDFLRRFGCALLLLDFRAHGASDGEYTSIGLYEWADLRGVLDEARARGFLATGTALAAYGRSMGAATLINGAARLPEIQAFILESPFAELRLIGGRDFARLTGLPDSFLTDVGFHLISWWTGIPYLDNRPVAATAGFGERPVLLIHDTLDPRATRADHDRLKAAIPQARELIVPGASHVQAHQVASTTFETTVIGFLRDVGFPLP</sequence>
<evidence type="ECO:0000313" key="2">
    <source>
        <dbReference type="EMBL" id="RCK81354.1"/>
    </source>
</evidence>
<dbReference type="Pfam" id="PF12146">
    <property type="entry name" value="Hydrolase_4"/>
    <property type="match status" value="1"/>
</dbReference>
<organism evidence="2 3">
    <name type="scientific">Candidatus Ozemobacter sibiricus</name>
    <dbReference type="NCBI Taxonomy" id="2268124"/>
    <lineage>
        <taxon>Bacteria</taxon>
        <taxon>Candidatus Ozemobacteria</taxon>
        <taxon>Candidatus Ozemobacterales</taxon>
        <taxon>Candidatus Ozemobacteraceae</taxon>
        <taxon>Candidatus Ozemobacter</taxon>
    </lineage>
</organism>
<evidence type="ECO:0000259" key="1">
    <source>
        <dbReference type="Pfam" id="PF12146"/>
    </source>
</evidence>
<proteinExistence type="predicted"/>
<dbReference type="InterPro" id="IPR029058">
    <property type="entry name" value="AB_hydrolase_fold"/>
</dbReference>
<dbReference type="InterPro" id="IPR022742">
    <property type="entry name" value="Hydrolase_4"/>
</dbReference>
<gene>
    <name evidence="2" type="ORF">OZSIB_2223</name>
</gene>